<dbReference type="Gene3D" id="2.60.120.200">
    <property type="match status" value="1"/>
</dbReference>
<dbReference type="PROSITE" id="PS50041">
    <property type="entry name" value="C_TYPE_LECTIN_2"/>
    <property type="match status" value="1"/>
</dbReference>
<evidence type="ECO:0000259" key="3">
    <source>
        <dbReference type="PROSITE" id="PS50041"/>
    </source>
</evidence>
<dbReference type="Pfam" id="PF17517">
    <property type="entry name" value="IgGFc_binding"/>
    <property type="match status" value="1"/>
</dbReference>
<dbReference type="Gene3D" id="2.60.120.1000">
    <property type="match status" value="1"/>
</dbReference>
<dbReference type="SMART" id="SM00241">
    <property type="entry name" value="ZP"/>
    <property type="match status" value="1"/>
</dbReference>
<feature type="chain" id="PRO_5010230091" evidence="2">
    <location>
        <begin position="30"/>
        <end position="2020"/>
    </location>
</feature>
<dbReference type="KEGG" id="lak:106173434"/>
<keyword evidence="2" id="KW-0732">Signal</keyword>
<evidence type="ECO:0000256" key="1">
    <source>
        <dbReference type="SAM" id="Phobius"/>
    </source>
</evidence>
<proteinExistence type="predicted"/>
<name>A0A1S3JJE8_LINAN</name>
<dbReference type="InterPro" id="IPR035234">
    <property type="entry name" value="IgGFc-bd_N"/>
</dbReference>
<sequence>MKIGNFDSISRWFPITAVIVLGLLGEVPSSHVPGFCPWFEVLPGYGQVCLSGSPSDFWTAKLECEKLCGHLLMVKTDRDKQVLDMMLRRDEVPLNLSPQVGLWIGGYRNNKTAPLRWVDGTVVDDAAFDNINHTESVCQALLLHKLDQFQEHFRASLRDCYISKHPFICARNNHSAHDCTHSGGPSLACALEVIDTPAYVYVNQNDMTMTTVCKRGHIFPDGSRIKTVSYNSEGWSRSFPPCIAIDQYLNGIRECNASRQINAATLLLREPSVPQDGTPWTPYEPTKCDSSGTCHVDQIKCPPGYTYRRANSCYKAFVGMRPWSDAQNVCSQDGGHLVSLESMSELNHVLDQFRRHSTMFPIPGLRGLWKLGLEHGASDLSGQGFHGRMNNTTYSIGVNGEPEGAIEFLENTTSFVEIMSPDIFSMKSAITLMFQIKPVDDGRVRRHQILLFGDILDVYYLNGSVHFVIKDGAPILLPGVRAAKWTSLALTYDHSTKVLVLWKANNPAVKTSIEVREDDHVPPNGLTRIVLGNGFTVDDERYYGGTTRMHCFQIYDRALGLEDMLYTWELCRSSASDGGLWIGAHEVGGQFRWTSGSLLSDTETNAAAAWSPTAQRGDGGCLLLRPFGFHNVDCQQEQREFICEIEHLDHPLGPAGEVFRTCEDVGSNSNGRWRQVLVQPVDHLPPFTVTCGFDYTTGTFHLSLETDQKWIDIKNAFLSSEVEFSYNESLGLNLHLIPWYKQRSIQCRQYVQAHCSNAVIFGGDYWWKSIQGYHMTDWGGASTNSSTCACAGSESGCNNPLSPCHCDGKGNATDSGFLSDQRYLPLRGVFISGTVNADAVTIYVGPFTCKRVQLHDLGMLLLNSKYITKANNIRASDIGAGAGGVGDVIYSFVVQSTDPVDIIIDLHAEYSFDVNMRLYGGVNPLTFQPLDDRLIVLSDDEGDSLNPRIMARLRGNHTYYIVVSGTVGTLTNRGYFELHLSTSGFNTFKALSEDCLTDAECQKYDAASWCPEQTYRCECRPGFVSDQFSHCRKVLGMDCNNDLDCTSAVYGSTCNADSPLGPICTCKPNWYERENECTPCMCACDATGVCRNKDEDAAHLCHCGTMSQPSAATQGKKDNAGKMFLLSTIDGCTMAGDPDIGVYVQISTDSAIPAHVTITSPLLQSRYRPHLAQDVLQRGKPFTFHLPTEFFCTDLEKAVNGSILVLSTRDVSVSVIIQGPDVAGGYLAIPVDAWGQEYMAACGEYPTYPNRHHEFVVLAIHEKTKVRIQIPQHTPQMPLFQFEGRHYAGHESFEIELSRYQTFHVYQLTRPLTSAYIVSDKPVGLICGSRVIPLAERSPGLSHDMMIEMMPPISTWGQTYVFFLPSTLPDATGMELALLSPRSKTSVLLSDATATYEIQVYEYPQRGILILPLEFDVTDDMGVLIKVSGGNDPGLVVLGGSQGVYKRESQKGGRHLHVLTSLQQSPSRSTFVAGQLESRLGLKSTPYAQHFVKTDNMTLDTSVWRGFPENLVNPAECVINPGVHTLSNEMPQESVEGTLYGTGKRIEYAFPVGALYQETHPCLPSLSSAGDLVDNDCDGSVDEEVVNGLDDDNDGLIDEDVVNHGQPLQEVPPWQITCTRTSRGMLMSLLYDSGTNWSIMKAAGTALQQCLFVRYFPYGTEFRRDILLDDQADRDACGVSVEKEEDSLVYLINVIAQKDPDVVAIGDHSYVVSCIFPPDDSSRVIATASEVGINPLSVRGASGRIGSEQAAIILDIRKQDKNDESLRPDEDVGVGSMIRLEATLVSSGVFQGIRVANCTAYPTDTYSETEKRTVTDQNGCGDGLVIDQGEGFMPLEQSSTKAASPYFPAFKFNDHEVVFFKCVVLLCVFPGAPFCTMPHCHDPNEIPEKWPNYQHLLYKDYRRKRRSEKVLPDLDTSITASAWMTVREKLNKPHALPSKSDNESLSEGPNLNAGRLFKECSVYSIHFFSTVVVILFVVLVFALTVSSLIVRIRKYEMRGRRYVESFRWDRSSRDRIRCVR</sequence>
<dbReference type="InParanoid" id="A0A1S3JJE8"/>
<dbReference type="InterPro" id="IPR057371">
    <property type="entry name" value="VERL_C"/>
</dbReference>
<dbReference type="PROSITE" id="PS51034">
    <property type="entry name" value="ZP_2"/>
    <property type="match status" value="1"/>
</dbReference>
<evidence type="ECO:0000259" key="4">
    <source>
        <dbReference type="PROSITE" id="PS51034"/>
    </source>
</evidence>
<reference evidence="6" key="2">
    <citation type="submission" date="2025-08" db="UniProtKB">
        <authorList>
            <consortium name="RefSeq"/>
        </authorList>
    </citation>
    <scope>IDENTIFICATION</scope>
</reference>
<dbReference type="PANTHER" id="PTHR46534">
    <property type="entry name" value="IGGFC_BINDING DOMAIN-CONTAINING PROTEIN"/>
    <property type="match status" value="1"/>
</dbReference>
<gene>
    <name evidence="6" type="primary">LOC106173434</name>
</gene>
<dbReference type="SUPFAM" id="SSF49899">
    <property type="entry name" value="Concanavalin A-like lectins/glucanases"/>
    <property type="match status" value="1"/>
</dbReference>
<dbReference type="RefSeq" id="XP_013410029.1">
    <property type="nucleotide sequence ID" value="XM_013554575.1"/>
</dbReference>
<reference evidence="6" key="1">
    <citation type="journal article" date="2015" name="Nat. Commun.">
        <title>The Lingula genome provides insights into brachiopod evolution and the origin of phosphate biomineralization.</title>
        <authorList>
            <person name="Luo Y.J."/>
            <person name="Takeuchi T."/>
            <person name="Koyanagi R."/>
            <person name="Yamada L."/>
            <person name="Kanda M."/>
            <person name="Khalturina M."/>
            <person name="Fujie M."/>
            <person name="Yamasaki S.I."/>
            <person name="Endo K."/>
            <person name="Satoh N."/>
        </authorList>
    </citation>
    <scope>NUCLEOTIDE SEQUENCE</scope>
</reference>
<accession>A0A1S3JJE8</accession>
<dbReference type="Pfam" id="PF25272">
    <property type="entry name" value="VERL_C"/>
    <property type="match status" value="1"/>
</dbReference>
<keyword evidence="5" id="KW-1185">Reference proteome</keyword>
<dbReference type="SMART" id="SM00034">
    <property type="entry name" value="CLECT"/>
    <property type="match status" value="2"/>
</dbReference>
<dbReference type="Proteomes" id="UP000085678">
    <property type="component" value="Unplaced"/>
</dbReference>
<protein>
    <submittedName>
        <fullName evidence="6">Uncharacterized protein LOC106173434</fullName>
    </submittedName>
</protein>
<feature type="transmembrane region" description="Helical" evidence="1">
    <location>
        <begin position="1965"/>
        <end position="1990"/>
    </location>
</feature>
<feature type="domain" description="C-type lectin" evidence="3">
    <location>
        <begin position="580"/>
        <end position="644"/>
    </location>
</feature>
<dbReference type="OrthoDB" id="6162817at2759"/>
<feature type="domain" description="ZP" evidence="4">
    <location>
        <begin position="1617"/>
        <end position="1887"/>
    </location>
</feature>
<evidence type="ECO:0000313" key="6">
    <source>
        <dbReference type="RefSeq" id="XP_013410029.1"/>
    </source>
</evidence>
<dbReference type="InterPro" id="IPR001507">
    <property type="entry name" value="ZP_dom"/>
</dbReference>
<dbReference type="InterPro" id="IPR016187">
    <property type="entry name" value="CTDL_fold"/>
</dbReference>
<feature type="signal peptide" evidence="2">
    <location>
        <begin position="1"/>
        <end position="29"/>
    </location>
</feature>
<evidence type="ECO:0000256" key="2">
    <source>
        <dbReference type="SAM" id="SignalP"/>
    </source>
</evidence>
<keyword evidence="1" id="KW-1133">Transmembrane helix</keyword>
<dbReference type="PANTHER" id="PTHR46534:SF1">
    <property type="entry name" value="IGGFC-BINDING PROTEIN N-TERMINAL DOMAIN-CONTAINING PROTEIN"/>
    <property type="match status" value="1"/>
</dbReference>
<dbReference type="GeneID" id="106173434"/>
<dbReference type="InterPro" id="IPR013320">
    <property type="entry name" value="ConA-like_dom_sf"/>
</dbReference>
<dbReference type="CDD" id="cd00037">
    <property type="entry name" value="CLECT"/>
    <property type="match status" value="2"/>
</dbReference>
<dbReference type="Gene3D" id="3.10.100.10">
    <property type="entry name" value="Mannose-Binding Protein A, subunit A"/>
    <property type="match status" value="2"/>
</dbReference>
<keyword evidence="1" id="KW-0472">Membrane</keyword>
<dbReference type="InterPro" id="IPR001304">
    <property type="entry name" value="C-type_lectin-like"/>
</dbReference>
<dbReference type="InterPro" id="IPR016186">
    <property type="entry name" value="C-type_lectin-like/link_sf"/>
</dbReference>
<dbReference type="SUPFAM" id="SSF56436">
    <property type="entry name" value="C-type lectin-like"/>
    <property type="match status" value="2"/>
</dbReference>
<keyword evidence="1" id="KW-0812">Transmembrane</keyword>
<organism evidence="5 6">
    <name type="scientific">Lingula anatina</name>
    <name type="common">Brachiopod</name>
    <name type="synonym">Lingula unguis</name>
    <dbReference type="NCBI Taxonomy" id="7574"/>
    <lineage>
        <taxon>Eukaryota</taxon>
        <taxon>Metazoa</taxon>
        <taxon>Spiralia</taxon>
        <taxon>Lophotrochozoa</taxon>
        <taxon>Brachiopoda</taxon>
        <taxon>Linguliformea</taxon>
        <taxon>Lingulata</taxon>
        <taxon>Lingulida</taxon>
        <taxon>Linguloidea</taxon>
        <taxon>Lingulidae</taxon>
        <taxon>Lingula</taxon>
    </lineage>
</organism>
<evidence type="ECO:0000313" key="5">
    <source>
        <dbReference type="Proteomes" id="UP000085678"/>
    </source>
</evidence>